<name>A0A382CAX9_9ZZZZ</name>
<dbReference type="PANTHER" id="PTHR42964:SF1">
    <property type="entry name" value="POLYKETIDE BIOSYNTHESIS ENOYL-COA HYDRATASE PKSH-RELATED"/>
    <property type="match status" value="1"/>
</dbReference>
<dbReference type="CDD" id="cd06558">
    <property type="entry name" value="crotonase-like"/>
    <property type="match status" value="1"/>
</dbReference>
<dbReference type="EMBL" id="UINC01033654">
    <property type="protein sequence ID" value="SVB23278.1"/>
    <property type="molecule type" value="Genomic_DNA"/>
</dbReference>
<dbReference type="InterPro" id="IPR051683">
    <property type="entry name" value="Enoyl-CoA_Hydratase/Isomerase"/>
</dbReference>
<proteinExistence type="inferred from homology"/>
<dbReference type="Gene3D" id="3.90.226.10">
    <property type="entry name" value="2-enoyl-CoA Hydratase, Chain A, domain 1"/>
    <property type="match status" value="1"/>
</dbReference>
<evidence type="ECO:0008006" key="3">
    <source>
        <dbReference type="Google" id="ProtNLM"/>
    </source>
</evidence>
<dbReference type="InterPro" id="IPR001753">
    <property type="entry name" value="Enoyl-CoA_hydra/iso"/>
</dbReference>
<gene>
    <name evidence="2" type="ORF">METZ01_LOCUS176132</name>
</gene>
<dbReference type="GO" id="GO:0008300">
    <property type="term" value="P:isoprenoid catabolic process"/>
    <property type="evidence" value="ECO:0007669"/>
    <property type="project" value="TreeGrafter"/>
</dbReference>
<reference evidence="2" key="1">
    <citation type="submission" date="2018-05" db="EMBL/GenBank/DDBJ databases">
        <authorList>
            <person name="Lanie J.A."/>
            <person name="Ng W.-L."/>
            <person name="Kazmierczak K.M."/>
            <person name="Andrzejewski T.M."/>
            <person name="Davidsen T.M."/>
            <person name="Wayne K.J."/>
            <person name="Tettelin H."/>
            <person name="Glass J.I."/>
            <person name="Rusch D."/>
            <person name="Podicherti R."/>
            <person name="Tsui H.-C.T."/>
            <person name="Winkler M.E."/>
        </authorList>
    </citation>
    <scope>NUCLEOTIDE SEQUENCE</scope>
</reference>
<evidence type="ECO:0000256" key="1">
    <source>
        <dbReference type="ARBA" id="ARBA00005254"/>
    </source>
</evidence>
<dbReference type="SUPFAM" id="SSF52096">
    <property type="entry name" value="ClpP/crotonase"/>
    <property type="match status" value="1"/>
</dbReference>
<comment type="similarity">
    <text evidence="1">Belongs to the enoyl-CoA hydratase/isomerase family.</text>
</comment>
<dbReference type="PANTHER" id="PTHR42964">
    <property type="entry name" value="ENOYL-COA HYDRATASE"/>
    <property type="match status" value="1"/>
</dbReference>
<accession>A0A382CAX9</accession>
<sequence>MSKIPSTENLIIELKNGWLTIWFNRSEKRNAISKELISDLFQILDAVHDDRSVRGITFRGKGGTFCAGADLKVFQEIINAGDSAREMAIETSRLVGQLFKTISATPQITVSAVEGAAMAGGFGIACTTDLLVTMSDARYALTETRIGLTPGQIAPYVINRLGFAQARKLMLLGSLFDGNEAFEIGMADYVAHTKDEFSEFLADIQKQVSNCSPNAVALTKDIISTNQGIDPSQAAEFFSECILHEDGKEGFTSFFEKRNPYWTSDN</sequence>
<dbReference type="Pfam" id="PF00378">
    <property type="entry name" value="ECH_1"/>
    <property type="match status" value="1"/>
</dbReference>
<evidence type="ECO:0000313" key="2">
    <source>
        <dbReference type="EMBL" id="SVB23278.1"/>
    </source>
</evidence>
<organism evidence="2">
    <name type="scientific">marine metagenome</name>
    <dbReference type="NCBI Taxonomy" id="408172"/>
    <lineage>
        <taxon>unclassified sequences</taxon>
        <taxon>metagenomes</taxon>
        <taxon>ecological metagenomes</taxon>
    </lineage>
</organism>
<dbReference type="InterPro" id="IPR029045">
    <property type="entry name" value="ClpP/crotonase-like_dom_sf"/>
</dbReference>
<protein>
    <recommendedName>
        <fullName evidence="3">Enoyl-CoA hydratase</fullName>
    </recommendedName>
</protein>
<dbReference type="Gene3D" id="1.10.12.10">
    <property type="entry name" value="Lyase 2-enoyl-coa Hydratase, Chain A, domain 2"/>
    <property type="match status" value="1"/>
</dbReference>
<dbReference type="InterPro" id="IPR014748">
    <property type="entry name" value="Enoyl-CoA_hydra_C"/>
</dbReference>
<dbReference type="AlphaFoldDB" id="A0A382CAX9"/>